<dbReference type="InterPro" id="IPR017907">
    <property type="entry name" value="Znf_RING_CS"/>
</dbReference>
<sequence>MEDLQMLSQGISTRGLAESKVTSDAMAEPHAVSALQEELTCPICLGLYRSPVSLACGHSFCKECIQEALRCCPHSLFSCPLCNTQAVPPTELQPNIQLRNVVQKFVDTCGQDSTHGEEEKHQVQREEMEESSGQQNEEVMCDFCLEKPLPAVKTCLSCETSLCQAHLDKHSTKASLKDHVLVEPSDVHVLAERRCRQHGKLLECYCVTDSVCVCALCCVASSHNSHKIISVEEAFGQAQNDFPKTLQSVKKYEAEVNRSLENLLKQETDVKTAESLRRNRLENLFDEMYKRLGSRKGELLETLSHGEEQQLSQIQAQIQTYKERKDETSHDLQELEALRDQKDPLLFTKGLTEIKARIRRPAPEKAAVQLPKPPIILGETTKEAILTLFQQFILDIDFSGESLPVHEHLTFAPSRTGIFNIGDYELTANSLMQQQMAMYGVRDLLPVHSIQSFSEGWHFWEVDTSCTRHWKLGITHQCFHCYLQMDGRNFRVFLDNTKITEKSATTAISTVRVELDCRRNTVSFYNISDTVLAKRCQLIQTVNVPASYPVHAAFSISSGSLRLL</sequence>
<dbReference type="AlphaFoldDB" id="A0A8B9BA54"/>
<dbReference type="Gene3D" id="3.30.40.10">
    <property type="entry name" value="Zinc/RING finger domain, C3HC4 (zinc finger)"/>
    <property type="match status" value="1"/>
</dbReference>
<evidence type="ECO:0000313" key="9">
    <source>
        <dbReference type="Ensembl" id="ENSABRP00000001198.1"/>
    </source>
</evidence>
<evidence type="ECO:0000256" key="1">
    <source>
        <dbReference type="ARBA" id="ARBA00022723"/>
    </source>
</evidence>
<dbReference type="PROSITE" id="PS50089">
    <property type="entry name" value="ZF_RING_2"/>
    <property type="match status" value="1"/>
</dbReference>
<dbReference type="Gene3D" id="4.10.830.40">
    <property type="match status" value="1"/>
</dbReference>
<accession>A0A8B9BA54</accession>
<evidence type="ECO:0000256" key="2">
    <source>
        <dbReference type="ARBA" id="ARBA00022771"/>
    </source>
</evidence>
<dbReference type="InterPro" id="IPR013320">
    <property type="entry name" value="ConA-like_dom_sf"/>
</dbReference>
<dbReference type="SUPFAM" id="SSF57845">
    <property type="entry name" value="B-box zinc-binding domain"/>
    <property type="match status" value="1"/>
</dbReference>
<feature type="region of interest" description="Disordered" evidence="6">
    <location>
        <begin position="111"/>
        <end position="134"/>
    </location>
</feature>
<dbReference type="Gene3D" id="3.30.160.60">
    <property type="entry name" value="Classic Zinc Finger"/>
    <property type="match status" value="1"/>
</dbReference>
<dbReference type="Pfam" id="PF15227">
    <property type="entry name" value="zf-C3HC4_4"/>
    <property type="match status" value="1"/>
</dbReference>
<keyword evidence="1" id="KW-0479">Metal-binding</keyword>
<dbReference type="SUPFAM" id="SSF57850">
    <property type="entry name" value="RING/U-box"/>
    <property type="match status" value="1"/>
</dbReference>
<name>A0A8B9BA54_9AVES</name>
<dbReference type="InterPro" id="IPR001841">
    <property type="entry name" value="Znf_RING"/>
</dbReference>
<dbReference type="SMART" id="SM00184">
    <property type="entry name" value="RING"/>
    <property type="match status" value="1"/>
</dbReference>
<organism evidence="9 10">
    <name type="scientific">Anser brachyrhynchus</name>
    <name type="common">Pink-footed goose</name>
    <dbReference type="NCBI Taxonomy" id="132585"/>
    <lineage>
        <taxon>Eukaryota</taxon>
        <taxon>Metazoa</taxon>
        <taxon>Chordata</taxon>
        <taxon>Craniata</taxon>
        <taxon>Vertebrata</taxon>
        <taxon>Euteleostomi</taxon>
        <taxon>Archelosauria</taxon>
        <taxon>Archosauria</taxon>
        <taxon>Dinosauria</taxon>
        <taxon>Saurischia</taxon>
        <taxon>Theropoda</taxon>
        <taxon>Coelurosauria</taxon>
        <taxon>Aves</taxon>
        <taxon>Neognathae</taxon>
        <taxon>Galloanserae</taxon>
        <taxon>Anseriformes</taxon>
        <taxon>Anatidae</taxon>
        <taxon>Anserinae</taxon>
        <taxon>Anser</taxon>
    </lineage>
</organism>
<dbReference type="PANTHER" id="PTHR25465">
    <property type="entry name" value="B-BOX DOMAIN CONTAINING"/>
    <property type="match status" value="1"/>
</dbReference>
<feature type="domain" description="B box-type" evidence="8">
    <location>
        <begin position="190"/>
        <end position="231"/>
    </location>
</feature>
<dbReference type="PANTHER" id="PTHR25465:SF77">
    <property type="entry name" value="E3 UBIQUITIN_ISG15 LIGASE TRIM25"/>
    <property type="match status" value="1"/>
</dbReference>
<keyword evidence="10" id="KW-1185">Reference proteome</keyword>
<dbReference type="InterPro" id="IPR013083">
    <property type="entry name" value="Znf_RING/FYVE/PHD"/>
</dbReference>
<dbReference type="InterPro" id="IPR043136">
    <property type="entry name" value="B30.2/SPRY_sf"/>
</dbReference>
<evidence type="ECO:0000256" key="3">
    <source>
        <dbReference type="ARBA" id="ARBA00022833"/>
    </source>
</evidence>
<dbReference type="CDD" id="cd19769">
    <property type="entry name" value="Bbox2_TRIM16-like"/>
    <property type="match status" value="1"/>
</dbReference>
<evidence type="ECO:0000256" key="4">
    <source>
        <dbReference type="PROSITE-ProRule" id="PRU00024"/>
    </source>
</evidence>
<dbReference type="CDD" id="cd19802">
    <property type="entry name" value="Bbox1_TRIM8-like"/>
    <property type="match status" value="1"/>
</dbReference>
<dbReference type="SUPFAM" id="SSF49899">
    <property type="entry name" value="Concanavalin A-like lectins/glucanases"/>
    <property type="match status" value="1"/>
</dbReference>
<evidence type="ECO:0000256" key="6">
    <source>
        <dbReference type="SAM" id="MobiDB-lite"/>
    </source>
</evidence>
<evidence type="ECO:0008006" key="11">
    <source>
        <dbReference type="Google" id="ProtNLM"/>
    </source>
</evidence>
<evidence type="ECO:0000259" key="8">
    <source>
        <dbReference type="PROSITE" id="PS50119"/>
    </source>
</evidence>
<dbReference type="InterPro" id="IPR051051">
    <property type="entry name" value="E3_ubiq-ligase_TRIM/RNF"/>
</dbReference>
<evidence type="ECO:0000256" key="5">
    <source>
        <dbReference type="SAM" id="Coils"/>
    </source>
</evidence>
<feature type="compositionally biased region" description="Basic and acidic residues" evidence="6">
    <location>
        <begin position="114"/>
        <end position="126"/>
    </location>
</feature>
<dbReference type="Gene3D" id="2.60.120.920">
    <property type="match status" value="1"/>
</dbReference>
<keyword evidence="5" id="KW-0175">Coiled coil</keyword>
<reference evidence="9" key="1">
    <citation type="submission" date="2025-08" db="UniProtKB">
        <authorList>
            <consortium name="Ensembl"/>
        </authorList>
    </citation>
    <scope>IDENTIFICATION</scope>
</reference>
<evidence type="ECO:0000313" key="10">
    <source>
        <dbReference type="Proteomes" id="UP000694426"/>
    </source>
</evidence>
<dbReference type="Ensembl" id="ENSABRT00000001770.1">
    <property type="protein sequence ID" value="ENSABRP00000001198.1"/>
    <property type="gene ID" value="ENSABRG00000001257.1"/>
</dbReference>
<dbReference type="GO" id="GO:0008270">
    <property type="term" value="F:zinc ion binding"/>
    <property type="evidence" value="ECO:0007669"/>
    <property type="project" value="UniProtKB-KW"/>
</dbReference>
<dbReference type="PROSITE" id="PS00518">
    <property type="entry name" value="ZF_RING_1"/>
    <property type="match status" value="1"/>
</dbReference>
<dbReference type="PROSITE" id="PS50119">
    <property type="entry name" value="ZF_BBOX"/>
    <property type="match status" value="1"/>
</dbReference>
<feature type="domain" description="RING-type" evidence="7">
    <location>
        <begin position="41"/>
        <end position="83"/>
    </location>
</feature>
<keyword evidence="2 4" id="KW-0863">Zinc-finger</keyword>
<keyword evidence="3" id="KW-0862">Zinc</keyword>
<dbReference type="Pfam" id="PF00643">
    <property type="entry name" value="zf-B_box"/>
    <property type="match status" value="1"/>
</dbReference>
<reference evidence="9" key="2">
    <citation type="submission" date="2025-09" db="UniProtKB">
        <authorList>
            <consortium name="Ensembl"/>
        </authorList>
    </citation>
    <scope>IDENTIFICATION</scope>
</reference>
<proteinExistence type="predicted"/>
<dbReference type="InterPro" id="IPR000315">
    <property type="entry name" value="Znf_B-box"/>
</dbReference>
<dbReference type="SMART" id="SM00336">
    <property type="entry name" value="BBOX"/>
    <property type="match status" value="2"/>
</dbReference>
<protein>
    <recommendedName>
        <fullName evidence="11">E3 ubiquitin/ISG15 ligase TRIM25-like</fullName>
    </recommendedName>
</protein>
<dbReference type="Proteomes" id="UP000694426">
    <property type="component" value="Unplaced"/>
</dbReference>
<dbReference type="GeneTree" id="ENSGT01030000234583"/>
<feature type="coiled-coil region" evidence="5">
    <location>
        <begin position="304"/>
        <end position="338"/>
    </location>
</feature>
<evidence type="ECO:0000259" key="7">
    <source>
        <dbReference type="PROSITE" id="PS50089"/>
    </source>
</evidence>